<dbReference type="AlphaFoldDB" id="A0AAW0W4L7"/>
<name>A0AAW0W4L7_CHEQU</name>
<dbReference type="EMBL" id="JARKIK010000085">
    <property type="protein sequence ID" value="KAK8724514.1"/>
    <property type="molecule type" value="Genomic_DNA"/>
</dbReference>
<evidence type="ECO:0000259" key="3">
    <source>
        <dbReference type="Pfam" id="PF07910"/>
    </source>
</evidence>
<organism evidence="4 5">
    <name type="scientific">Cherax quadricarinatus</name>
    <name type="common">Australian red claw crayfish</name>
    <dbReference type="NCBI Taxonomy" id="27406"/>
    <lineage>
        <taxon>Eukaryota</taxon>
        <taxon>Metazoa</taxon>
        <taxon>Ecdysozoa</taxon>
        <taxon>Arthropoda</taxon>
        <taxon>Crustacea</taxon>
        <taxon>Multicrustacea</taxon>
        <taxon>Malacostraca</taxon>
        <taxon>Eumalacostraca</taxon>
        <taxon>Eucarida</taxon>
        <taxon>Decapoda</taxon>
        <taxon>Pleocyemata</taxon>
        <taxon>Astacidea</taxon>
        <taxon>Parastacoidea</taxon>
        <taxon>Parastacidae</taxon>
        <taxon>Cherax</taxon>
    </lineage>
</organism>
<reference evidence="4" key="2">
    <citation type="submission" date="2024-01" db="EMBL/GenBank/DDBJ databases">
        <authorList>
            <person name="He J."/>
            <person name="Wang M."/>
            <person name="Zheng J."/>
            <person name="Liu Z."/>
        </authorList>
    </citation>
    <scope>NUCLEOTIDE SEQUENCE</scope>
    <source>
        <strain evidence="4">ZL_2023a</strain>
        <tissue evidence="4">Muscle</tissue>
    </source>
</reference>
<proteinExistence type="inferred from homology"/>
<gene>
    <name evidence="4" type="ORF">OTU49_011110</name>
</gene>
<protein>
    <recommendedName>
        <fullName evidence="3">UFSP1/2/DUB catalytic domain-containing protein</fullName>
    </recommendedName>
</protein>
<dbReference type="Proteomes" id="UP001445076">
    <property type="component" value="Unassembled WGS sequence"/>
</dbReference>
<dbReference type="PANTHER" id="PTHR48153">
    <property type="entry name" value="UFM1-SPECIFIC PROTEASE 2"/>
    <property type="match status" value="1"/>
</dbReference>
<dbReference type="PANTHER" id="PTHR48153:SF3">
    <property type="entry name" value="INACTIVE UFM1-SPECIFIC PROTEASE 1"/>
    <property type="match status" value="1"/>
</dbReference>
<evidence type="ECO:0000313" key="4">
    <source>
        <dbReference type="EMBL" id="KAK8724513.1"/>
    </source>
</evidence>
<dbReference type="Pfam" id="PF07910">
    <property type="entry name" value="Peptidase_C78"/>
    <property type="match status" value="1"/>
</dbReference>
<dbReference type="Gene3D" id="3.90.70.130">
    <property type="match status" value="1"/>
</dbReference>
<dbReference type="GO" id="GO:0071567">
    <property type="term" value="F:deUFMylase activity"/>
    <property type="evidence" value="ECO:0007669"/>
    <property type="project" value="TreeGrafter"/>
</dbReference>
<comment type="similarity">
    <text evidence="1">Belongs to the peptidase C78 family.</text>
</comment>
<feature type="domain" description="UFSP1/2/DUB catalytic" evidence="3">
    <location>
        <begin position="27"/>
        <end position="219"/>
    </location>
</feature>
<dbReference type="EMBL" id="JARKIK010000085">
    <property type="protein sequence ID" value="KAK8724515.1"/>
    <property type="molecule type" value="Genomic_DNA"/>
</dbReference>
<keyword evidence="5" id="KW-1185">Reference proteome</keyword>
<sequence length="231" mass="25892">MGGGHDYVCDLLPNIHSGLQLPADVSEVYLVVGDYLYYHYGCDGFDDRGWGCGYRTLMTLCSWVRGQLQKSQGSSSSLRAVPSNHHIQEILVEIGDKEENFLNSKQWIGSVEVCHVLDTIYNVQCKIIHTRRGKDLCEHIDTLCDHFKTRGSPVMMGGDTDVSSKGIVGVCKGSTDNYLLVVDPHFWGEATDAAALQSSEWVKWQPLTDFNESSFYNMCLPQFTARELLDK</sequence>
<evidence type="ECO:0000256" key="2">
    <source>
        <dbReference type="ARBA" id="ARBA00022801"/>
    </source>
</evidence>
<keyword evidence="2" id="KW-0378">Hydrolase</keyword>
<dbReference type="EMBL" id="JARKIK010000085">
    <property type="protein sequence ID" value="KAK8724517.1"/>
    <property type="molecule type" value="Genomic_DNA"/>
</dbReference>
<evidence type="ECO:0000256" key="1">
    <source>
        <dbReference type="ARBA" id="ARBA00008552"/>
    </source>
</evidence>
<dbReference type="EMBL" id="JARKIK010000085">
    <property type="protein sequence ID" value="KAK8724516.1"/>
    <property type="molecule type" value="Genomic_DNA"/>
</dbReference>
<dbReference type="InterPro" id="IPR012462">
    <property type="entry name" value="UFSP1/2_DUB_cat"/>
</dbReference>
<accession>A0AAW0W4L7</accession>
<dbReference type="EMBL" id="JARKIK010000085">
    <property type="protein sequence ID" value="KAK8724513.1"/>
    <property type="molecule type" value="Genomic_DNA"/>
</dbReference>
<reference evidence="4 5" key="1">
    <citation type="journal article" date="2024" name="BMC Genomics">
        <title>Genome assembly of redclaw crayfish (Cherax quadricarinatus) provides insights into its immune adaptation and hypoxia tolerance.</title>
        <authorList>
            <person name="Liu Z."/>
            <person name="Zheng J."/>
            <person name="Li H."/>
            <person name="Fang K."/>
            <person name="Wang S."/>
            <person name="He J."/>
            <person name="Zhou D."/>
            <person name="Weng S."/>
            <person name="Chi M."/>
            <person name="Gu Z."/>
            <person name="He J."/>
            <person name="Li F."/>
            <person name="Wang M."/>
        </authorList>
    </citation>
    <scope>NUCLEOTIDE SEQUENCE [LARGE SCALE GENOMIC DNA]</scope>
    <source>
        <strain evidence="4">ZL_2023a</strain>
    </source>
</reference>
<evidence type="ECO:0000313" key="5">
    <source>
        <dbReference type="Proteomes" id="UP001445076"/>
    </source>
</evidence>
<comment type="caution">
    <text evidence="4">The sequence shown here is derived from an EMBL/GenBank/DDBJ whole genome shotgun (WGS) entry which is preliminary data.</text>
</comment>